<dbReference type="Gene3D" id="3.30.750.24">
    <property type="entry name" value="STAS domain"/>
    <property type="match status" value="1"/>
</dbReference>
<dbReference type="InterPro" id="IPR029016">
    <property type="entry name" value="GAF-like_dom_sf"/>
</dbReference>
<dbReference type="Pfam" id="PF01590">
    <property type="entry name" value="GAF"/>
    <property type="match status" value="1"/>
</dbReference>
<dbReference type="InterPro" id="IPR051932">
    <property type="entry name" value="Bact_StressResp_Reg"/>
</dbReference>
<gene>
    <name evidence="2" type="ORF">QR721_13455</name>
</gene>
<dbReference type="PROSITE" id="PS50801">
    <property type="entry name" value="STAS"/>
    <property type="match status" value="1"/>
</dbReference>
<sequence length="279" mass="30576">MSSENQHLSFEETTSRILELMSKFIKVNTLFIAKNDNCTNQIIKALNQGATLVEESSTLPFKETYCKLAVDHGNQPLIIPDITKSPLTDHLNVTKNLGSGCFIGIPIYYKSGENYGTICGLDTKPFTFTDDHIEMFQTMASLLTNALDLDKAYSDIKNLSTPLVPITEGVAILPLIGEMNTYRSQTMTEVVVSESARLSLSHLVIDLSGLIILDDVAVNNLLNLAKMLKLLGVTVVITGVRPDMALQITHISMELNEIILEANLKKALASIGFTIKATT</sequence>
<keyword evidence="3" id="KW-1185">Reference proteome</keyword>
<reference evidence="2" key="1">
    <citation type="submission" date="2023-06" db="EMBL/GenBank/DDBJ databases">
        <title>A Treasure from Seagulls: Isolation and Description of Aciduricobacillus qingdaonensis gen. nov., sp. nov., a Rare Obligately Uric Acid-utilizing Member in the Family Bacillaceae.</title>
        <authorList>
            <person name="Liu W."/>
            <person name="Wang B."/>
        </authorList>
    </citation>
    <scope>NUCLEOTIDE SEQUENCE</scope>
    <source>
        <strain evidence="2">44XB</strain>
    </source>
</reference>
<evidence type="ECO:0000313" key="2">
    <source>
        <dbReference type="EMBL" id="WLV24628.1"/>
    </source>
</evidence>
<dbReference type="SUPFAM" id="SSF52091">
    <property type="entry name" value="SpoIIaa-like"/>
    <property type="match status" value="1"/>
</dbReference>
<dbReference type="PANTHER" id="PTHR33745">
    <property type="entry name" value="RSBT ANTAGONIST PROTEIN RSBS-RELATED"/>
    <property type="match status" value="1"/>
</dbReference>
<dbReference type="SUPFAM" id="SSF55781">
    <property type="entry name" value="GAF domain-like"/>
    <property type="match status" value="1"/>
</dbReference>
<feature type="domain" description="STAS" evidence="1">
    <location>
        <begin position="160"/>
        <end position="271"/>
    </location>
</feature>
<dbReference type="PANTHER" id="PTHR33745:SF8">
    <property type="entry name" value="BLUE-LIGHT PHOTORECEPTOR"/>
    <property type="match status" value="1"/>
</dbReference>
<accession>A0ABY9KUV8</accession>
<dbReference type="CDD" id="cd07041">
    <property type="entry name" value="STAS_RsbR_RsbS_like"/>
    <property type="match status" value="1"/>
</dbReference>
<dbReference type="InterPro" id="IPR002645">
    <property type="entry name" value="STAS_dom"/>
</dbReference>
<dbReference type="SMART" id="SM00065">
    <property type="entry name" value="GAF"/>
    <property type="match status" value="1"/>
</dbReference>
<dbReference type="InterPro" id="IPR003018">
    <property type="entry name" value="GAF"/>
</dbReference>
<protein>
    <submittedName>
        <fullName evidence="2">GAF domain-containing protein</fullName>
    </submittedName>
</protein>
<evidence type="ECO:0000313" key="3">
    <source>
        <dbReference type="Proteomes" id="UP001180087"/>
    </source>
</evidence>
<evidence type="ECO:0000259" key="1">
    <source>
        <dbReference type="PROSITE" id="PS50801"/>
    </source>
</evidence>
<dbReference type="Gene3D" id="3.30.450.40">
    <property type="match status" value="1"/>
</dbReference>
<dbReference type="Pfam" id="PF01740">
    <property type="entry name" value="STAS"/>
    <property type="match status" value="1"/>
</dbReference>
<dbReference type="InterPro" id="IPR036513">
    <property type="entry name" value="STAS_dom_sf"/>
</dbReference>
<dbReference type="EMBL" id="CP129113">
    <property type="protein sequence ID" value="WLV24628.1"/>
    <property type="molecule type" value="Genomic_DNA"/>
</dbReference>
<name>A0ABY9KUV8_9BACI</name>
<organism evidence="2 3">
    <name type="scientific">Aciduricibacillus chroicocephali</name>
    <dbReference type="NCBI Taxonomy" id="3054939"/>
    <lineage>
        <taxon>Bacteria</taxon>
        <taxon>Bacillati</taxon>
        <taxon>Bacillota</taxon>
        <taxon>Bacilli</taxon>
        <taxon>Bacillales</taxon>
        <taxon>Bacillaceae</taxon>
        <taxon>Aciduricibacillus</taxon>
    </lineage>
</organism>
<dbReference type="RefSeq" id="WP_348027848.1">
    <property type="nucleotide sequence ID" value="NZ_CP129113.1"/>
</dbReference>
<proteinExistence type="predicted"/>
<dbReference type="Proteomes" id="UP001180087">
    <property type="component" value="Chromosome"/>
</dbReference>